<feature type="transmembrane region" description="Helical" evidence="5">
    <location>
        <begin position="120"/>
        <end position="139"/>
    </location>
</feature>
<proteinExistence type="predicted"/>
<dbReference type="Proteomes" id="UP001208690">
    <property type="component" value="Unassembled WGS sequence"/>
</dbReference>
<evidence type="ECO:0000259" key="6">
    <source>
        <dbReference type="Pfam" id="PF13664"/>
    </source>
</evidence>
<comment type="caution">
    <text evidence="7">The sequence shown here is derived from an EMBL/GenBank/DDBJ whole genome shotgun (WGS) entry which is preliminary data.</text>
</comment>
<protein>
    <recommendedName>
        <fullName evidence="6">TMEM205-like domain-containing protein</fullName>
    </recommendedName>
</protein>
<keyword evidence="2 5" id="KW-0812">Transmembrane</keyword>
<gene>
    <name evidence="7" type="ORF">MUB52_07345</name>
</gene>
<keyword evidence="8" id="KW-1185">Reference proteome</keyword>
<keyword evidence="3 5" id="KW-1133">Transmembrane helix</keyword>
<evidence type="ECO:0000256" key="5">
    <source>
        <dbReference type="SAM" id="Phobius"/>
    </source>
</evidence>
<reference evidence="7 8" key="1">
    <citation type="submission" date="2022-04" db="EMBL/GenBank/DDBJ databases">
        <title>Roseobacter sp. WL0113 is a bacterium isolated from neritic sediment.</title>
        <authorList>
            <person name="Wang L."/>
            <person name="He W."/>
            <person name="Zhang D.-F."/>
        </authorList>
    </citation>
    <scope>NUCLEOTIDE SEQUENCE [LARGE SCALE GENOMIC DNA]</scope>
    <source>
        <strain evidence="7 8">WL0113</strain>
    </source>
</reference>
<organism evidence="7 8">
    <name type="scientific">Roseobacter sinensis</name>
    <dbReference type="NCBI Taxonomy" id="2931391"/>
    <lineage>
        <taxon>Bacteria</taxon>
        <taxon>Pseudomonadati</taxon>
        <taxon>Pseudomonadota</taxon>
        <taxon>Alphaproteobacteria</taxon>
        <taxon>Rhodobacterales</taxon>
        <taxon>Roseobacteraceae</taxon>
        <taxon>Roseobacter</taxon>
    </lineage>
</organism>
<dbReference type="InterPro" id="IPR025423">
    <property type="entry name" value="TMEM205-like"/>
</dbReference>
<dbReference type="RefSeq" id="WP_263843567.1">
    <property type="nucleotide sequence ID" value="NZ_JALIEB010000004.1"/>
</dbReference>
<name>A0ABT3BCC7_9RHOB</name>
<feature type="domain" description="TMEM205-like" evidence="6">
    <location>
        <begin position="12"/>
        <end position="104"/>
    </location>
</feature>
<feature type="transmembrane region" description="Helical" evidence="5">
    <location>
        <begin position="12"/>
        <end position="33"/>
    </location>
</feature>
<evidence type="ECO:0000313" key="7">
    <source>
        <dbReference type="EMBL" id="MCV3271237.1"/>
    </source>
</evidence>
<evidence type="ECO:0000256" key="3">
    <source>
        <dbReference type="ARBA" id="ARBA00022989"/>
    </source>
</evidence>
<dbReference type="Pfam" id="PF13664">
    <property type="entry name" value="DUF4149"/>
    <property type="match status" value="1"/>
</dbReference>
<evidence type="ECO:0000256" key="4">
    <source>
        <dbReference type="ARBA" id="ARBA00023136"/>
    </source>
</evidence>
<accession>A0ABT3BCC7</accession>
<feature type="transmembrane region" description="Helical" evidence="5">
    <location>
        <begin position="79"/>
        <end position="100"/>
    </location>
</feature>
<evidence type="ECO:0000256" key="1">
    <source>
        <dbReference type="ARBA" id="ARBA00004370"/>
    </source>
</evidence>
<sequence length="157" mass="16837">MTRVWIGISATLLAAVWLGMLIGISFLATPVKFQAPTLELANALDVGRVTFGLFSRVEWTIAAILLALVAYLRFSAWSAALLAVIICALVLQGTWLLPVLTERAERIIAGEVFNSSNHHLIYIGCEAVKALALATFAAIGASRWLRAERGGQSASQA</sequence>
<evidence type="ECO:0000313" key="8">
    <source>
        <dbReference type="Proteomes" id="UP001208690"/>
    </source>
</evidence>
<comment type="subcellular location">
    <subcellularLocation>
        <location evidence="1">Membrane</location>
    </subcellularLocation>
</comment>
<keyword evidence="4 5" id="KW-0472">Membrane</keyword>
<evidence type="ECO:0000256" key="2">
    <source>
        <dbReference type="ARBA" id="ARBA00022692"/>
    </source>
</evidence>
<feature type="transmembrane region" description="Helical" evidence="5">
    <location>
        <begin position="53"/>
        <end position="72"/>
    </location>
</feature>
<dbReference type="EMBL" id="JALIEB010000004">
    <property type="protein sequence ID" value="MCV3271237.1"/>
    <property type="molecule type" value="Genomic_DNA"/>
</dbReference>